<reference evidence="1 2" key="1">
    <citation type="journal article" date="2011" name="Stand. Genomic Sci.">
        <title>Complete genome sequence of Haliscomenobacter hydrossis type strain (O).</title>
        <authorList>
            <consortium name="US DOE Joint Genome Institute (JGI-PGF)"/>
            <person name="Daligault H."/>
            <person name="Lapidus A."/>
            <person name="Zeytun A."/>
            <person name="Nolan M."/>
            <person name="Lucas S."/>
            <person name="Del Rio T.G."/>
            <person name="Tice H."/>
            <person name="Cheng J.F."/>
            <person name="Tapia R."/>
            <person name="Han C."/>
            <person name="Goodwin L."/>
            <person name="Pitluck S."/>
            <person name="Liolios K."/>
            <person name="Pagani I."/>
            <person name="Ivanova N."/>
            <person name="Huntemann M."/>
            <person name="Mavromatis K."/>
            <person name="Mikhailova N."/>
            <person name="Pati A."/>
            <person name="Chen A."/>
            <person name="Palaniappan K."/>
            <person name="Land M."/>
            <person name="Hauser L."/>
            <person name="Brambilla E.M."/>
            <person name="Rohde M."/>
            <person name="Verbarg S."/>
            <person name="Goker M."/>
            <person name="Bristow J."/>
            <person name="Eisen J.A."/>
            <person name="Markowitz V."/>
            <person name="Hugenholtz P."/>
            <person name="Kyrpides N.C."/>
            <person name="Klenk H.P."/>
            <person name="Woyke T."/>
        </authorList>
    </citation>
    <scope>NUCLEOTIDE SEQUENCE [LARGE SCALE GENOMIC DNA]</scope>
    <source>
        <strain evidence="2">ATCC 27775 / DSM 1100 / LMG 10767 / O</strain>
    </source>
</reference>
<dbReference type="HOGENOM" id="CLU_737248_0_0_10"/>
<dbReference type="AlphaFoldDB" id="F4KPK0"/>
<name>F4KPK0_HALH1</name>
<dbReference type="eggNOG" id="ENOG502ZBV8">
    <property type="taxonomic scope" value="Bacteria"/>
</dbReference>
<dbReference type="InterPro" id="IPR019066">
    <property type="entry name" value="Restrct_endonuc_II_SacI"/>
</dbReference>
<dbReference type="Proteomes" id="UP000008461">
    <property type="component" value="Chromosome"/>
</dbReference>
<keyword evidence="1" id="KW-0255">Endonuclease</keyword>
<protein>
    <submittedName>
        <fullName evidence="1">Restriction endonuclease, type II, SacI</fullName>
    </submittedName>
</protein>
<evidence type="ECO:0000313" key="2">
    <source>
        <dbReference type="Proteomes" id="UP000008461"/>
    </source>
</evidence>
<sequence>MSENIIRAEAEKVLLAAFRTRCSKKDYISSNIVAVLRGNHKTYKYILVNGLLAKATNENINPLALQAGASIEGAYDARSLCHNVLVPFERDFLQNALGGSNEPFLNKPARFTHLSDRNAVRRGRDKETLELVIKIFESIPTSIEANHYLTCALEFLAQKIEENKILHDSKINYNPTLVEIYEFIFRFLEKPYEGETLAIVVAAIEKIYYQKLTQNYKVVAHKVNQSGASSKEVGDIDVYKDDNFYYAIEVKDKNFTSYDLEHAFKKIQDAGGMKGQFIFGPNAAFDKDSVEKRVSAFAKENFMALLQDVYTYARIMIFKIDFSNKQEFIDSIIETAIEINSKDECKTWVQTLLVELNWK</sequence>
<organism evidence="1 2">
    <name type="scientific">Haliscomenobacter hydrossis (strain ATCC 27775 / DSM 1100 / LMG 10767 / O)</name>
    <dbReference type="NCBI Taxonomy" id="760192"/>
    <lineage>
        <taxon>Bacteria</taxon>
        <taxon>Pseudomonadati</taxon>
        <taxon>Bacteroidota</taxon>
        <taxon>Saprospiria</taxon>
        <taxon>Saprospirales</taxon>
        <taxon>Haliscomenobacteraceae</taxon>
        <taxon>Haliscomenobacter</taxon>
    </lineage>
</organism>
<dbReference type="RefSeq" id="WP_013765481.1">
    <property type="nucleotide sequence ID" value="NC_015510.1"/>
</dbReference>
<gene>
    <name evidence="1" type="ordered locus">Halhy_3075</name>
</gene>
<accession>F4KPK0</accession>
<dbReference type="REBASE" id="35649">
    <property type="entry name" value="Hhy1100ORF3076P"/>
</dbReference>
<keyword evidence="1" id="KW-0378">Hydrolase</keyword>
<proteinExistence type="predicted"/>
<reference key="2">
    <citation type="submission" date="2011-04" db="EMBL/GenBank/DDBJ databases">
        <title>Complete sequence of chromosome of Haliscomenobacter hydrossis DSM 1100.</title>
        <authorList>
            <consortium name="US DOE Joint Genome Institute (JGI-PGF)"/>
            <person name="Lucas S."/>
            <person name="Han J."/>
            <person name="Lapidus A."/>
            <person name="Bruce D."/>
            <person name="Goodwin L."/>
            <person name="Pitluck S."/>
            <person name="Peters L."/>
            <person name="Kyrpides N."/>
            <person name="Mavromatis K."/>
            <person name="Ivanova N."/>
            <person name="Ovchinnikova G."/>
            <person name="Pagani I."/>
            <person name="Daligault H."/>
            <person name="Detter J.C."/>
            <person name="Han C."/>
            <person name="Land M."/>
            <person name="Hauser L."/>
            <person name="Markowitz V."/>
            <person name="Cheng J.-F."/>
            <person name="Hugenholtz P."/>
            <person name="Woyke T."/>
            <person name="Wu D."/>
            <person name="Verbarg S."/>
            <person name="Frueling A."/>
            <person name="Brambilla E."/>
            <person name="Klenk H.-P."/>
            <person name="Eisen J.A."/>
        </authorList>
    </citation>
    <scope>NUCLEOTIDE SEQUENCE</scope>
    <source>
        <strain>DSM 1100</strain>
    </source>
</reference>
<evidence type="ECO:0000313" key="1">
    <source>
        <dbReference type="EMBL" id="AEE50938.1"/>
    </source>
</evidence>
<keyword evidence="2" id="KW-1185">Reference proteome</keyword>
<keyword evidence="1" id="KW-0540">Nuclease</keyword>
<dbReference type="KEGG" id="hhy:Halhy_3075"/>
<dbReference type="EMBL" id="CP002691">
    <property type="protein sequence ID" value="AEE50938.1"/>
    <property type="molecule type" value="Genomic_DNA"/>
</dbReference>
<dbReference type="OrthoDB" id="1117222at2"/>
<dbReference type="Pfam" id="PF09566">
    <property type="entry name" value="RE_SacI"/>
    <property type="match status" value="1"/>
</dbReference>
<dbReference type="STRING" id="760192.Halhy_3075"/>
<dbReference type="GO" id="GO:0004519">
    <property type="term" value="F:endonuclease activity"/>
    <property type="evidence" value="ECO:0007669"/>
    <property type="project" value="UniProtKB-KW"/>
</dbReference>